<protein>
    <submittedName>
        <fullName evidence="1">Uncharacterized protein</fullName>
    </submittedName>
</protein>
<gene>
    <name evidence="1" type="ORF">Mal52_34530</name>
</gene>
<dbReference type="KEGG" id="sdyn:Mal52_34530"/>
<evidence type="ECO:0000313" key="1">
    <source>
        <dbReference type="EMBL" id="QDU44967.1"/>
    </source>
</evidence>
<keyword evidence="2" id="KW-1185">Reference proteome</keyword>
<reference evidence="1 2" key="1">
    <citation type="submission" date="2019-02" db="EMBL/GenBank/DDBJ databases">
        <title>Deep-cultivation of Planctomycetes and their phenomic and genomic characterization uncovers novel biology.</title>
        <authorList>
            <person name="Wiegand S."/>
            <person name="Jogler M."/>
            <person name="Boedeker C."/>
            <person name="Pinto D."/>
            <person name="Vollmers J."/>
            <person name="Rivas-Marin E."/>
            <person name="Kohn T."/>
            <person name="Peeters S.H."/>
            <person name="Heuer A."/>
            <person name="Rast P."/>
            <person name="Oberbeckmann S."/>
            <person name="Bunk B."/>
            <person name="Jeske O."/>
            <person name="Meyerdierks A."/>
            <person name="Storesund J.E."/>
            <person name="Kallscheuer N."/>
            <person name="Luecker S."/>
            <person name="Lage O.M."/>
            <person name="Pohl T."/>
            <person name="Merkel B.J."/>
            <person name="Hornburger P."/>
            <person name="Mueller R.-W."/>
            <person name="Bruemmer F."/>
            <person name="Labrenz M."/>
            <person name="Spormann A.M."/>
            <person name="Op den Camp H."/>
            <person name="Overmann J."/>
            <person name="Amann R."/>
            <person name="Jetten M.S.M."/>
            <person name="Mascher T."/>
            <person name="Medema M.H."/>
            <person name="Devos D.P."/>
            <person name="Kaster A.-K."/>
            <person name="Ovreas L."/>
            <person name="Rohde M."/>
            <person name="Galperin M.Y."/>
            <person name="Jogler C."/>
        </authorList>
    </citation>
    <scope>NUCLEOTIDE SEQUENCE [LARGE SCALE GENOMIC DNA]</scope>
    <source>
        <strain evidence="1 2">Mal52</strain>
    </source>
</reference>
<sequence>MVWGFSRDMARQPYPICTSWLPGTLHPRQPTQTSLSVLLAGWCEPELGWIFV</sequence>
<dbReference type="EMBL" id="CP036276">
    <property type="protein sequence ID" value="QDU44967.1"/>
    <property type="molecule type" value="Genomic_DNA"/>
</dbReference>
<proteinExistence type="predicted"/>
<accession>A0A517ZR68</accession>
<dbReference type="Proteomes" id="UP000319383">
    <property type="component" value="Chromosome"/>
</dbReference>
<name>A0A517ZR68_9PLAN</name>
<evidence type="ECO:0000313" key="2">
    <source>
        <dbReference type="Proteomes" id="UP000319383"/>
    </source>
</evidence>
<dbReference type="AlphaFoldDB" id="A0A517ZR68"/>
<organism evidence="1 2">
    <name type="scientific">Symmachiella dynata</name>
    <dbReference type="NCBI Taxonomy" id="2527995"/>
    <lineage>
        <taxon>Bacteria</taxon>
        <taxon>Pseudomonadati</taxon>
        <taxon>Planctomycetota</taxon>
        <taxon>Planctomycetia</taxon>
        <taxon>Planctomycetales</taxon>
        <taxon>Planctomycetaceae</taxon>
        <taxon>Symmachiella</taxon>
    </lineage>
</organism>